<proteinExistence type="evidence at transcript level"/>
<name>A0A131XQH3_IXORI</name>
<keyword evidence="2" id="KW-1133">Transmembrane helix</keyword>
<organism evidence="3">
    <name type="scientific">Ixodes ricinus</name>
    <name type="common">Common tick</name>
    <name type="synonym">Acarus ricinus</name>
    <dbReference type="NCBI Taxonomy" id="34613"/>
    <lineage>
        <taxon>Eukaryota</taxon>
        <taxon>Metazoa</taxon>
        <taxon>Ecdysozoa</taxon>
        <taxon>Arthropoda</taxon>
        <taxon>Chelicerata</taxon>
        <taxon>Arachnida</taxon>
        <taxon>Acari</taxon>
        <taxon>Parasitiformes</taxon>
        <taxon>Ixodida</taxon>
        <taxon>Ixodoidea</taxon>
        <taxon>Ixodidae</taxon>
        <taxon>Ixodinae</taxon>
        <taxon>Ixodes</taxon>
    </lineage>
</organism>
<feature type="region of interest" description="Disordered" evidence="1">
    <location>
        <begin position="1"/>
        <end position="27"/>
    </location>
</feature>
<feature type="transmembrane region" description="Helical" evidence="2">
    <location>
        <begin position="126"/>
        <end position="148"/>
    </location>
</feature>
<feature type="non-terminal residue" evidence="3">
    <location>
        <position position="1"/>
    </location>
</feature>
<keyword evidence="2" id="KW-0472">Membrane</keyword>
<evidence type="ECO:0000256" key="2">
    <source>
        <dbReference type="SAM" id="Phobius"/>
    </source>
</evidence>
<feature type="compositionally biased region" description="Basic and acidic residues" evidence="1">
    <location>
        <begin position="11"/>
        <end position="25"/>
    </location>
</feature>
<keyword evidence="2" id="KW-0812">Transmembrane</keyword>
<dbReference type="AlphaFoldDB" id="A0A131XQH3"/>
<evidence type="ECO:0000313" key="3">
    <source>
        <dbReference type="EMBL" id="JAP68612.1"/>
    </source>
</evidence>
<evidence type="ECO:0000256" key="1">
    <source>
        <dbReference type="SAM" id="MobiDB-lite"/>
    </source>
</evidence>
<protein>
    <submittedName>
        <fullName evidence="3">Uncharacterized protein</fullName>
    </submittedName>
</protein>
<sequence length="180" mass="20449">NAVQRSVGTQEKPDGRENRRLEHNGENGGKSTWIARWERYRIVSGLHLRNAGTRVSTFLYAVGREAEVVFTDANRRQRPIFLHLARILPLKGQFNRKRVRHRTHYLVLFSKFLTIKTCQPSIMCRVSLFAGVGTLITTCFIACQLASLSTTIRFDGGRIAVRLFTHPLIKKVMGNQGLEG</sequence>
<reference evidence="3" key="1">
    <citation type="submission" date="2016-02" db="EMBL/GenBank/DDBJ databases">
        <title>RNAseq analyses of the midgut from blood- or serum-fed Ixodes ricinus ticks.</title>
        <authorList>
            <person name="Perner J."/>
            <person name="Provaznik J."/>
            <person name="Schrenkova J."/>
            <person name="Urbanova V."/>
            <person name="Ribeiro J.M."/>
            <person name="Kopacek P."/>
        </authorList>
    </citation>
    <scope>NUCLEOTIDE SEQUENCE</scope>
    <source>
        <tissue evidence="3">Gut</tissue>
    </source>
</reference>
<feature type="non-terminal residue" evidence="3">
    <location>
        <position position="180"/>
    </location>
</feature>
<accession>A0A131XQH3</accession>
<dbReference type="EMBL" id="GEFM01007184">
    <property type="protein sequence ID" value="JAP68612.1"/>
    <property type="molecule type" value="mRNA"/>
</dbReference>